<dbReference type="GO" id="GO:0003723">
    <property type="term" value="F:RNA binding"/>
    <property type="evidence" value="ECO:0007669"/>
    <property type="project" value="InterPro"/>
</dbReference>
<dbReference type="eggNOG" id="ENOG502Z8QG">
    <property type="taxonomic scope" value="Bacteria"/>
</dbReference>
<dbReference type="EMBL" id="CP000142">
    <property type="protein sequence ID" value="ABA88213.1"/>
    <property type="molecule type" value="Genomic_DNA"/>
</dbReference>
<dbReference type="Gene3D" id="3.30.70.2660">
    <property type="match status" value="1"/>
</dbReference>
<proteinExistence type="predicted"/>
<dbReference type="GO" id="GO:0051607">
    <property type="term" value="P:defense response to virus"/>
    <property type="evidence" value="ECO:0007669"/>
    <property type="project" value="UniProtKB-KW"/>
</dbReference>
<dbReference type="GO" id="GO:0043571">
    <property type="term" value="P:maintenance of CRISPR repeat elements"/>
    <property type="evidence" value="ECO:0007669"/>
    <property type="project" value="InterPro"/>
</dbReference>
<evidence type="ECO:0000256" key="1">
    <source>
        <dbReference type="ARBA" id="ARBA00023118"/>
    </source>
</evidence>
<dbReference type="Pfam" id="PF09704">
    <property type="entry name" value="Cas_Cas5d"/>
    <property type="match status" value="1"/>
</dbReference>
<sequence>MKHLVFRLYGPLAAWGEIAVGESRHSAVYPSKSALLGLLAAALGIRRDEEEQQAALAAGYLFAVKVLRTGSLLRDYHTTQVPDSAGKVVYRTRREELIRGKARLGTILSSREYRCDSMALVAVRANANAPFTLETIREKLLKPAFLLYLGRKSCPLAAPLDPVVSDWDSFGQALDEAELKALMVEPDDEQRWIPVEYQTRYYWEGEDSSLKAQQVLTRHDQPFSRRRWQFSQRAENLCIGKGEG</sequence>
<keyword evidence="3" id="KW-1185">Reference proteome</keyword>
<dbReference type="Proteomes" id="UP000002534">
    <property type="component" value="Chromosome"/>
</dbReference>
<reference evidence="2 3" key="2">
    <citation type="journal article" date="2012" name="BMC Genomics">
        <title>The genome of Pelobacter carbinolicus reveals surprising metabolic capabilities and physiological features.</title>
        <authorList>
            <person name="Aklujkar M."/>
            <person name="Haveman S.A."/>
            <person name="Didonato R.Jr."/>
            <person name="Chertkov O."/>
            <person name="Han C.S."/>
            <person name="Land M.L."/>
            <person name="Brown P."/>
            <person name="Lovley D.R."/>
        </authorList>
    </citation>
    <scope>NUCLEOTIDE SEQUENCE [LARGE SCALE GENOMIC DNA]</scope>
    <source>
        <strain evidence="3">DSM 2380 / NBRC 103641 / GraBd1</strain>
    </source>
</reference>
<evidence type="ECO:0000313" key="2">
    <source>
        <dbReference type="EMBL" id="ABA88213.1"/>
    </source>
</evidence>
<organism evidence="2 3">
    <name type="scientific">Syntrophotalea carbinolica (strain DSM 2380 / NBRC 103641 / GraBd1)</name>
    <name type="common">Pelobacter carbinolicus</name>
    <dbReference type="NCBI Taxonomy" id="338963"/>
    <lineage>
        <taxon>Bacteria</taxon>
        <taxon>Pseudomonadati</taxon>
        <taxon>Thermodesulfobacteriota</taxon>
        <taxon>Desulfuromonadia</taxon>
        <taxon>Desulfuromonadales</taxon>
        <taxon>Syntrophotaleaceae</taxon>
        <taxon>Syntrophotalea</taxon>
    </lineage>
</organism>
<dbReference type="OrthoDB" id="5704083at2"/>
<accession>Q3A5Z4</accession>
<dbReference type="InterPro" id="IPR021124">
    <property type="entry name" value="CRISPR-assoc_prot_Cas5"/>
</dbReference>
<dbReference type="STRING" id="338963.Pcar_0960"/>
<reference evidence="3" key="1">
    <citation type="submission" date="2005-10" db="EMBL/GenBank/DDBJ databases">
        <title>Complete sequence of Pelobacter carbinolicus DSM 2380.</title>
        <authorList>
            <person name="Copeland A."/>
            <person name="Lucas S."/>
            <person name="Lapidus A."/>
            <person name="Barry K."/>
            <person name="Detter J.C."/>
            <person name="Glavina T."/>
            <person name="Hammon N."/>
            <person name="Israni S."/>
            <person name="Pitluck S."/>
            <person name="Chertkov O."/>
            <person name="Schmutz J."/>
            <person name="Larimer F."/>
            <person name="Land M."/>
            <person name="Kyrpides N."/>
            <person name="Ivanova N."/>
            <person name="Richardson P."/>
        </authorList>
    </citation>
    <scope>NUCLEOTIDE SEQUENCE [LARGE SCALE GENOMIC DNA]</scope>
    <source>
        <strain evidence="3">DSM 2380 / NBRC 103641 / GraBd1</strain>
    </source>
</reference>
<dbReference type="HOGENOM" id="CLU_084726_0_0_7"/>
<gene>
    <name evidence="2" type="primary">cas5e</name>
    <name evidence="2" type="ordered locus">Pcar_0960</name>
</gene>
<protein>
    <submittedName>
        <fullName evidence="2">CRISPR processing complex protein CasD</fullName>
    </submittedName>
</protein>
<dbReference type="AlphaFoldDB" id="Q3A5Z4"/>
<name>Q3A5Z4_SYNC1</name>
<dbReference type="NCBIfam" id="TIGR02593">
    <property type="entry name" value="CRISPR_cas5"/>
    <property type="match status" value="1"/>
</dbReference>
<dbReference type="InterPro" id="IPR013422">
    <property type="entry name" value="CRISPR-assoc_prot_Cas5_N"/>
</dbReference>
<dbReference type="InterPro" id="IPR010147">
    <property type="entry name" value="CRISPR-assoc_prot_CasD"/>
</dbReference>
<dbReference type="RefSeq" id="WP_011340684.1">
    <property type="nucleotide sequence ID" value="NC_007498.2"/>
</dbReference>
<dbReference type="NCBIfam" id="TIGR01868">
    <property type="entry name" value="casD_Cas5e"/>
    <property type="match status" value="1"/>
</dbReference>
<keyword evidence="1" id="KW-0051">Antiviral defense</keyword>
<dbReference type="CDD" id="cd09645">
    <property type="entry name" value="Cas5_I-E"/>
    <property type="match status" value="1"/>
</dbReference>
<dbReference type="KEGG" id="pca:Pcar_0960"/>
<evidence type="ECO:0000313" key="3">
    <source>
        <dbReference type="Proteomes" id="UP000002534"/>
    </source>
</evidence>